<dbReference type="GO" id="GO:0030244">
    <property type="term" value="P:cellulose biosynthetic process"/>
    <property type="evidence" value="ECO:0007669"/>
    <property type="project" value="InterPro"/>
</dbReference>
<evidence type="ECO:0000256" key="7">
    <source>
        <dbReference type="PIRSR" id="PIRSR605150-3"/>
    </source>
</evidence>
<evidence type="ECO:0000313" key="10">
    <source>
        <dbReference type="Proteomes" id="UP000030982"/>
    </source>
</evidence>
<feature type="transmembrane region" description="Helical" evidence="8">
    <location>
        <begin position="587"/>
        <end position="606"/>
    </location>
</feature>
<dbReference type="GO" id="GO:0016760">
    <property type="term" value="F:cellulose synthase (UDP-forming) activity"/>
    <property type="evidence" value="ECO:0007669"/>
    <property type="project" value="InterPro"/>
</dbReference>
<evidence type="ECO:0000313" key="9">
    <source>
        <dbReference type="EMBL" id="KHL02034.1"/>
    </source>
</evidence>
<evidence type="ECO:0000256" key="2">
    <source>
        <dbReference type="ARBA" id="ARBA00022676"/>
    </source>
</evidence>
<evidence type="ECO:0000256" key="8">
    <source>
        <dbReference type="SAM" id="Phobius"/>
    </source>
</evidence>
<name>A0A0B2AEP8_9MICC</name>
<dbReference type="STRING" id="1338436.LK10_13885"/>
<dbReference type="InterPro" id="IPR029044">
    <property type="entry name" value="Nucleotide-diphossugar_trans"/>
</dbReference>
<evidence type="ECO:0000256" key="6">
    <source>
        <dbReference type="ARBA" id="ARBA00023136"/>
    </source>
</evidence>
<comment type="subcellular location">
    <subcellularLocation>
        <location evidence="1">Endomembrane system</location>
        <topology evidence="1">Multi-pass membrane protein</topology>
    </subcellularLocation>
</comment>
<dbReference type="Pfam" id="PF03552">
    <property type="entry name" value="Cellulose_synt"/>
    <property type="match status" value="1"/>
</dbReference>
<sequence>MNRLILRILATLSVLAGLNYILWRWTSSLNWSAWWIAVPLVIAETYSIIDVILFSLTIWRMSEREKPPVAPEGLTVDVFITTYNEDPELVLATTEAALAMRYPHTTWVLDDGSRPELRSAVERLGASYLSRGEEWIGKPLHAKAGNLNNALQETQGEFILILDADQVPYPELLDHTLGYFNDRRVALVQTPQYFGNVPDDDPLGSQAPLFYGPIQQGKDGWNAAFFCGSNAILRREALMQLGLTNYVSDTERRVRRALTAGGRVVRRARRRPEAKEANVASLLESVERAIAEGTQRLATGGSIGEATYAVQAHVDSAVRELVSDDLARMTGDLATLRAELGVDDDLGDDLAALDTAVDRLAARDLSPLGALESVKAVLDAVSVERLHEAQPIMPLSTISVTEDMSTSMRLHASGWRSVYHHEILAVGLAPEDLPSMLTQRMRWAQGTVQVMLRESPLTMRGLSWGQRLMYFNTMWSYLSGFAAVVYFAGPLAYLLFGILPVNALSVDFFARFIPFMVLNQLMFAWAGRGAKTWRGQQYSLALFPTWIRACTTAAANVWFGRPLGFAVTPKARQEGGVNPLRLVWPQALMAALLVLASVIGIVRWVLGESQGLGTVVNIAWAIFDLILLSVLVGAARYRGYDAVARTDSGPQMNSGPRTNSGL</sequence>
<feature type="transmembrane region" description="Helical" evidence="8">
    <location>
        <begin position="508"/>
        <end position="526"/>
    </location>
</feature>
<reference evidence="9 10" key="1">
    <citation type="submission" date="2014-09" db="EMBL/GenBank/DDBJ databases">
        <title>Genome sequence of Sinomonas sp. MUSC 117.</title>
        <authorList>
            <person name="Lee L.-H."/>
        </authorList>
    </citation>
    <scope>NUCLEOTIDE SEQUENCE [LARGE SCALE GENOMIC DNA]</scope>
    <source>
        <strain evidence="9 10">MUSC 117</strain>
    </source>
</reference>
<keyword evidence="2" id="KW-0328">Glycosyltransferase</keyword>
<dbReference type="PANTHER" id="PTHR43867:SF2">
    <property type="entry name" value="CELLULOSE SYNTHASE CATALYTIC SUBUNIT A [UDP-FORMING]"/>
    <property type="match status" value="1"/>
</dbReference>
<dbReference type="AlphaFoldDB" id="A0A0B2AEP8"/>
<evidence type="ECO:0000256" key="1">
    <source>
        <dbReference type="ARBA" id="ARBA00004127"/>
    </source>
</evidence>
<keyword evidence="10" id="KW-1185">Reference proteome</keyword>
<keyword evidence="6 8" id="KW-0472">Membrane</keyword>
<keyword evidence="5 8" id="KW-1133">Transmembrane helix</keyword>
<dbReference type="InterPro" id="IPR050321">
    <property type="entry name" value="Glycosyltr_2/OpgH_subfam"/>
</dbReference>
<protein>
    <submittedName>
        <fullName evidence="9">Cellulose synthase</fullName>
    </submittedName>
</protein>
<dbReference type="OrthoDB" id="9806824at2"/>
<feature type="binding site" evidence="7">
    <location>
        <position position="163"/>
    </location>
    <ligand>
        <name>Mn(2+)</name>
        <dbReference type="ChEBI" id="CHEBI:29035"/>
    </ligand>
</feature>
<organism evidence="9 10">
    <name type="scientific">Sinomonas humi</name>
    <dbReference type="NCBI Taxonomy" id="1338436"/>
    <lineage>
        <taxon>Bacteria</taxon>
        <taxon>Bacillati</taxon>
        <taxon>Actinomycetota</taxon>
        <taxon>Actinomycetes</taxon>
        <taxon>Micrococcales</taxon>
        <taxon>Micrococcaceae</taxon>
        <taxon>Sinomonas</taxon>
    </lineage>
</organism>
<feature type="transmembrane region" description="Helical" evidence="8">
    <location>
        <begin position="32"/>
        <end position="56"/>
    </location>
</feature>
<dbReference type="SUPFAM" id="SSF53448">
    <property type="entry name" value="Nucleotide-diphospho-sugar transferases"/>
    <property type="match status" value="2"/>
</dbReference>
<feature type="binding site" evidence="7">
    <location>
        <position position="143"/>
    </location>
    <ligand>
        <name>Mn(2+)</name>
        <dbReference type="ChEBI" id="CHEBI:29035"/>
    </ligand>
</feature>
<dbReference type="EMBL" id="JTDL01000133">
    <property type="protein sequence ID" value="KHL02034.1"/>
    <property type="molecule type" value="Genomic_DNA"/>
</dbReference>
<proteinExistence type="predicted"/>
<dbReference type="Proteomes" id="UP000030982">
    <property type="component" value="Unassembled WGS sequence"/>
</dbReference>
<accession>A0A0B2AEP8</accession>
<evidence type="ECO:0000256" key="3">
    <source>
        <dbReference type="ARBA" id="ARBA00022679"/>
    </source>
</evidence>
<dbReference type="CDD" id="cd06421">
    <property type="entry name" value="CESA_CelA_like"/>
    <property type="match status" value="1"/>
</dbReference>
<dbReference type="GO" id="GO:0005886">
    <property type="term" value="C:plasma membrane"/>
    <property type="evidence" value="ECO:0007669"/>
    <property type="project" value="TreeGrafter"/>
</dbReference>
<dbReference type="PANTHER" id="PTHR43867">
    <property type="entry name" value="CELLULOSE SYNTHASE CATALYTIC SUBUNIT A [UDP-FORMING]"/>
    <property type="match status" value="1"/>
</dbReference>
<feature type="transmembrane region" description="Helical" evidence="8">
    <location>
        <begin position="475"/>
        <end position="496"/>
    </location>
</feature>
<evidence type="ECO:0000256" key="5">
    <source>
        <dbReference type="ARBA" id="ARBA00022989"/>
    </source>
</evidence>
<keyword evidence="3" id="KW-0808">Transferase</keyword>
<gene>
    <name evidence="9" type="ORF">LK10_13885</name>
</gene>
<dbReference type="GO" id="GO:0012505">
    <property type="term" value="C:endomembrane system"/>
    <property type="evidence" value="ECO:0007669"/>
    <property type="project" value="UniProtKB-SubCell"/>
</dbReference>
<keyword evidence="4 8" id="KW-0812">Transmembrane</keyword>
<comment type="caution">
    <text evidence="9">The sequence shown here is derived from an EMBL/GenBank/DDBJ whole genome shotgun (WGS) entry which is preliminary data.</text>
</comment>
<dbReference type="Gene3D" id="3.90.550.10">
    <property type="entry name" value="Spore Coat Polysaccharide Biosynthesis Protein SpsA, Chain A"/>
    <property type="match status" value="2"/>
</dbReference>
<feature type="transmembrane region" description="Helical" evidence="8">
    <location>
        <begin position="618"/>
        <end position="637"/>
    </location>
</feature>
<dbReference type="RefSeq" id="WP_043124805.1">
    <property type="nucleotide sequence ID" value="NZ_JTDL01000133.1"/>
</dbReference>
<evidence type="ECO:0000256" key="4">
    <source>
        <dbReference type="ARBA" id="ARBA00022692"/>
    </source>
</evidence>
<dbReference type="InterPro" id="IPR005150">
    <property type="entry name" value="Cellulose_synth"/>
</dbReference>